<keyword evidence="5 8" id="KW-1133">Transmembrane helix</keyword>
<dbReference type="SUPFAM" id="SSF161070">
    <property type="entry name" value="SNF-like"/>
    <property type="match status" value="1"/>
</dbReference>
<feature type="transmembrane region" description="Helical" evidence="8">
    <location>
        <begin position="57"/>
        <end position="74"/>
    </location>
</feature>
<dbReference type="EMBL" id="JAODUP010000562">
    <property type="protein sequence ID" value="KAK2147245.1"/>
    <property type="molecule type" value="Genomic_DNA"/>
</dbReference>
<comment type="caution">
    <text evidence="10">The sequence shown here is derived from an EMBL/GenBank/DDBJ whole genome shotgun (WGS) entry which is preliminary data.</text>
</comment>
<keyword evidence="11" id="KW-1185">Reference proteome</keyword>
<dbReference type="AlphaFoldDB" id="A0AAD9J7S1"/>
<evidence type="ECO:0000256" key="4">
    <source>
        <dbReference type="ARBA" id="ARBA00022692"/>
    </source>
</evidence>
<gene>
    <name evidence="10" type="ORF">LSH36_562g01042</name>
</gene>
<dbReference type="PROSITE" id="PS50267">
    <property type="entry name" value="NA_NEUROTRAN_SYMP_3"/>
    <property type="match status" value="1"/>
</dbReference>
<proteinExistence type="inferred from homology"/>
<reference evidence="10" key="1">
    <citation type="journal article" date="2023" name="Mol. Biol. Evol.">
        <title>Third-Generation Sequencing Reveals the Adaptive Role of the Epigenome in Three Deep-Sea Polychaetes.</title>
        <authorList>
            <person name="Perez M."/>
            <person name="Aroh O."/>
            <person name="Sun Y."/>
            <person name="Lan Y."/>
            <person name="Juniper S.K."/>
            <person name="Young C.R."/>
            <person name="Angers B."/>
            <person name="Qian P.Y."/>
        </authorList>
    </citation>
    <scope>NUCLEOTIDE SEQUENCE</scope>
    <source>
        <strain evidence="10">P08H-3</strain>
    </source>
</reference>
<keyword evidence="6 8" id="KW-0472">Membrane</keyword>
<evidence type="ECO:0000313" key="11">
    <source>
        <dbReference type="Proteomes" id="UP001208570"/>
    </source>
</evidence>
<organism evidence="10 11">
    <name type="scientific">Paralvinella palmiformis</name>
    <dbReference type="NCBI Taxonomy" id="53620"/>
    <lineage>
        <taxon>Eukaryota</taxon>
        <taxon>Metazoa</taxon>
        <taxon>Spiralia</taxon>
        <taxon>Lophotrochozoa</taxon>
        <taxon>Annelida</taxon>
        <taxon>Polychaeta</taxon>
        <taxon>Sedentaria</taxon>
        <taxon>Canalipalpata</taxon>
        <taxon>Terebellida</taxon>
        <taxon>Terebelliformia</taxon>
        <taxon>Alvinellidae</taxon>
        <taxon>Paralvinella</taxon>
    </lineage>
</organism>
<sequence>MVFLGIPMLYLEMCLGQYTSQGPSRVWLIAPLFGGIGYAMVAVSIILAYYQSVFISWMFYYLFGSMLSVLPWLHCNSDWATSGMY</sequence>
<keyword evidence="7" id="KW-0325">Glycoprotein</keyword>
<keyword evidence="4 8" id="KW-0812">Transmembrane</keyword>
<evidence type="ECO:0000256" key="5">
    <source>
        <dbReference type="ARBA" id="ARBA00022989"/>
    </source>
</evidence>
<evidence type="ECO:0000256" key="8">
    <source>
        <dbReference type="SAM" id="Phobius"/>
    </source>
</evidence>
<dbReference type="Proteomes" id="UP001208570">
    <property type="component" value="Unassembled WGS sequence"/>
</dbReference>
<keyword evidence="3" id="KW-0813">Transport</keyword>
<name>A0AAD9J7S1_9ANNE</name>
<dbReference type="InterPro" id="IPR037272">
    <property type="entry name" value="SNS_sf"/>
</dbReference>
<dbReference type="InterPro" id="IPR000175">
    <property type="entry name" value="Na/ntran_symport"/>
</dbReference>
<comment type="similarity">
    <text evidence="2">Belongs to the sodium:neurotransmitter symporter (SNF) (TC 2.A.22) family.</text>
</comment>
<feature type="signal peptide" evidence="9">
    <location>
        <begin position="1"/>
        <end position="16"/>
    </location>
</feature>
<dbReference type="GO" id="GO:0005283">
    <property type="term" value="F:amino acid:sodium symporter activity"/>
    <property type="evidence" value="ECO:0007669"/>
    <property type="project" value="TreeGrafter"/>
</dbReference>
<dbReference type="Pfam" id="PF00209">
    <property type="entry name" value="SNF"/>
    <property type="match status" value="1"/>
</dbReference>
<feature type="chain" id="PRO_5042124295" evidence="9">
    <location>
        <begin position="17"/>
        <end position="85"/>
    </location>
</feature>
<evidence type="ECO:0000256" key="1">
    <source>
        <dbReference type="ARBA" id="ARBA00004141"/>
    </source>
</evidence>
<evidence type="ECO:0000256" key="7">
    <source>
        <dbReference type="ARBA" id="ARBA00023180"/>
    </source>
</evidence>
<feature type="transmembrane region" description="Helical" evidence="8">
    <location>
        <begin position="26"/>
        <end position="50"/>
    </location>
</feature>
<accession>A0AAD9J7S1</accession>
<dbReference type="GO" id="GO:0005886">
    <property type="term" value="C:plasma membrane"/>
    <property type="evidence" value="ECO:0007669"/>
    <property type="project" value="TreeGrafter"/>
</dbReference>
<evidence type="ECO:0000313" key="10">
    <source>
        <dbReference type="EMBL" id="KAK2147245.1"/>
    </source>
</evidence>
<dbReference type="PANTHER" id="PTHR11616:SF321">
    <property type="entry name" value="SODIUM-DEPENDENT NUTRIENT AMINO ACID TRANSPORTER 1-RELATED"/>
    <property type="match status" value="1"/>
</dbReference>
<dbReference type="PANTHER" id="PTHR11616">
    <property type="entry name" value="SODIUM/CHLORIDE DEPENDENT TRANSPORTER"/>
    <property type="match status" value="1"/>
</dbReference>
<evidence type="ECO:0000256" key="9">
    <source>
        <dbReference type="SAM" id="SignalP"/>
    </source>
</evidence>
<evidence type="ECO:0000256" key="6">
    <source>
        <dbReference type="ARBA" id="ARBA00023136"/>
    </source>
</evidence>
<evidence type="ECO:0000256" key="2">
    <source>
        <dbReference type="ARBA" id="ARBA00006459"/>
    </source>
</evidence>
<evidence type="ECO:0000256" key="3">
    <source>
        <dbReference type="ARBA" id="ARBA00022448"/>
    </source>
</evidence>
<protein>
    <submittedName>
        <fullName evidence="10">Uncharacterized protein</fullName>
    </submittedName>
</protein>
<comment type="subcellular location">
    <subcellularLocation>
        <location evidence="1">Membrane</location>
        <topology evidence="1">Multi-pass membrane protein</topology>
    </subcellularLocation>
</comment>
<dbReference type="GO" id="GO:0089718">
    <property type="term" value="P:amino acid import across plasma membrane"/>
    <property type="evidence" value="ECO:0007669"/>
    <property type="project" value="TreeGrafter"/>
</dbReference>
<keyword evidence="9" id="KW-0732">Signal</keyword>